<evidence type="ECO:0000313" key="3">
    <source>
        <dbReference type="Proteomes" id="UP001195483"/>
    </source>
</evidence>
<dbReference type="GO" id="GO:0022857">
    <property type="term" value="F:transmembrane transporter activity"/>
    <property type="evidence" value="ECO:0007669"/>
    <property type="project" value="InterPro"/>
</dbReference>
<feature type="transmembrane region" description="Helical" evidence="1">
    <location>
        <begin position="103"/>
        <end position="123"/>
    </location>
</feature>
<organism evidence="2 3">
    <name type="scientific">Potamilus streckersoni</name>
    <dbReference type="NCBI Taxonomy" id="2493646"/>
    <lineage>
        <taxon>Eukaryota</taxon>
        <taxon>Metazoa</taxon>
        <taxon>Spiralia</taxon>
        <taxon>Lophotrochozoa</taxon>
        <taxon>Mollusca</taxon>
        <taxon>Bivalvia</taxon>
        <taxon>Autobranchia</taxon>
        <taxon>Heteroconchia</taxon>
        <taxon>Palaeoheterodonta</taxon>
        <taxon>Unionida</taxon>
        <taxon>Unionoidea</taxon>
        <taxon>Unionidae</taxon>
        <taxon>Ambleminae</taxon>
        <taxon>Lampsilini</taxon>
        <taxon>Potamilus</taxon>
    </lineage>
</organism>
<gene>
    <name evidence="2" type="ORF">CHS0354_013199</name>
</gene>
<protein>
    <submittedName>
        <fullName evidence="2">Uncharacterized protein</fullName>
    </submittedName>
</protein>
<dbReference type="CDD" id="cd06174">
    <property type="entry name" value="MFS"/>
    <property type="match status" value="1"/>
</dbReference>
<proteinExistence type="predicted"/>
<sequence>MARYIFSMLQGESIQSVTLPFLIYQTAKMDLKRWRHVILIWVCLEVICFGGIQYGWGALVYILKDEGIHEDLCIEEPRGGKNATNSTAAVAVHCPDQDARFNLYYSAVISAFVVFVTLGGNLFSKFGTRVVRLIFICLFWVGCLMIAVTTTGTPWLICPGLLFVAGGGFVFILTSSQVANLYTKRSSTVLGILNGLMDASSVIQQAVKLAYGVGIQRQMAYFFILGISGMSVISTFLFFPKAFIKRKFETRKMKSLEEPAQQSREEINHEYRNIRSYLCDPLYISHVVWFTILYFRFNYFIGTVNSYINIVTDYRTEKVSYFTNILSYTMFCGVISSLCAGLMYDRGKERYSGCISEIKRKLMPALIPMLMCTTLQTILSGLVFVPNENVLYVSFIVFTIFRSYLFSVGLTFIAEMFPTQVFGTLYSVLVTCGGVGSLVQFGLYSWSQSYGSAFNHVNILMLIMSTLAFIHPTILLLKCRESNKQVCDAGKTNQPDIKEEVITVL</sequence>
<feature type="transmembrane region" description="Helical" evidence="1">
    <location>
        <begin position="365"/>
        <end position="385"/>
    </location>
</feature>
<keyword evidence="1" id="KW-0812">Transmembrane</keyword>
<dbReference type="SUPFAM" id="SSF103473">
    <property type="entry name" value="MFS general substrate transporter"/>
    <property type="match status" value="1"/>
</dbReference>
<dbReference type="Pfam" id="PF07690">
    <property type="entry name" value="MFS_1"/>
    <property type="match status" value="1"/>
</dbReference>
<reference evidence="2" key="1">
    <citation type="journal article" date="2021" name="Genome Biol. Evol.">
        <title>A High-Quality Reference Genome for a Parasitic Bivalve with Doubly Uniparental Inheritance (Bivalvia: Unionida).</title>
        <authorList>
            <person name="Smith C.H."/>
        </authorList>
    </citation>
    <scope>NUCLEOTIDE SEQUENCE</scope>
    <source>
        <strain evidence="2">CHS0354</strain>
    </source>
</reference>
<evidence type="ECO:0000256" key="1">
    <source>
        <dbReference type="SAM" id="Phobius"/>
    </source>
</evidence>
<dbReference type="Proteomes" id="UP001195483">
    <property type="component" value="Unassembled WGS sequence"/>
</dbReference>
<feature type="transmembrane region" description="Helical" evidence="1">
    <location>
        <begin position="391"/>
        <end position="413"/>
    </location>
</feature>
<dbReference type="InterPro" id="IPR011701">
    <property type="entry name" value="MFS"/>
</dbReference>
<feature type="transmembrane region" description="Helical" evidence="1">
    <location>
        <begin position="154"/>
        <end position="175"/>
    </location>
</feature>
<feature type="transmembrane region" description="Helical" evidence="1">
    <location>
        <begin position="459"/>
        <end position="477"/>
    </location>
</feature>
<feature type="transmembrane region" description="Helical" evidence="1">
    <location>
        <begin position="321"/>
        <end position="344"/>
    </location>
</feature>
<feature type="transmembrane region" description="Helical" evidence="1">
    <location>
        <begin position="187"/>
        <end position="207"/>
    </location>
</feature>
<reference evidence="2" key="2">
    <citation type="journal article" date="2021" name="Genome Biol. Evol.">
        <title>Developing a high-quality reference genome for a parasitic bivalve with doubly uniparental inheritance (Bivalvia: Unionida).</title>
        <authorList>
            <person name="Smith C.H."/>
        </authorList>
    </citation>
    <scope>NUCLEOTIDE SEQUENCE</scope>
    <source>
        <strain evidence="2">CHS0354</strain>
        <tissue evidence="2">Mantle</tissue>
    </source>
</reference>
<evidence type="ECO:0000313" key="2">
    <source>
        <dbReference type="EMBL" id="KAK3579685.1"/>
    </source>
</evidence>
<dbReference type="PANTHER" id="PTHR20765:SF1">
    <property type="entry name" value="EQUILIBRATIVE NUCLEOBASE TRANSPORTER 1"/>
    <property type="match status" value="1"/>
</dbReference>
<reference evidence="2" key="3">
    <citation type="submission" date="2023-05" db="EMBL/GenBank/DDBJ databases">
        <authorList>
            <person name="Smith C.H."/>
        </authorList>
    </citation>
    <scope>NUCLEOTIDE SEQUENCE</scope>
    <source>
        <strain evidence="2">CHS0354</strain>
        <tissue evidence="2">Mantle</tissue>
    </source>
</reference>
<keyword evidence="3" id="KW-1185">Reference proteome</keyword>
<dbReference type="PANTHER" id="PTHR20765">
    <property type="entry name" value="SOLUTE CARRIER FAMILY 43 MEMBER 3-RELATED"/>
    <property type="match status" value="1"/>
</dbReference>
<feature type="transmembrane region" description="Helical" evidence="1">
    <location>
        <begin position="37"/>
        <end position="56"/>
    </location>
</feature>
<dbReference type="Gene3D" id="1.20.1250.20">
    <property type="entry name" value="MFS general substrate transporter like domains"/>
    <property type="match status" value="2"/>
</dbReference>
<dbReference type="EMBL" id="JAEAOA010000801">
    <property type="protein sequence ID" value="KAK3579685.1"/>
    <property type="molecule type" value="Genomic_DNA"/>
</dbReference>
<feature type="transmembrane region" description="Helical" evidence="1">
    <location>
        <begin position="282"/>
        <end position="301"/>
    </location>
</feature>
<comment type="caution">
    <text evidence="2">The sequence shown here is derived from an EMBL/GenBank/DDBJ whole genome shotgun (WGS) entry which is preliminary data.</text>
</comment>
<name>A0AAE0RUS5_9BIVA</name>
<keyword evidence="1" id="KW-1133">Transmembrane helix</keyword>
<feature type="transmembrane region" description="Helical" evidence="1">
    <location>
        <begin position="219"/>
        <end position="244"/>
    </location>
</feature>
<feature type="transmembrane region" description="Helical" evidence="1">
    <location>
        <begin position="425"/>
        <end position="447"/>
    </location>
</feature>
<accession>A0AAE0RUS5</accession>
<dbReference type="InterPro" id="IPR027197">
    <property type="entry name" value="SLC43A3"/>
</dbReference>
<feature type="transmembrane region" description="Helical" evidence="1">
    <location>
        <begin position="130"/>
        <end position="148"/>
    </location>
</feature>
<dbReference type="InterPro" id="IPR036259">
    <property type="entry name" value="MFS_trans_sf"/>
</dbReference>
<dbReference type="AlphaFoldDB" id="A0AAE0RUS5"/>
<keyword evidence="1" id="KW-0472">Membrane</keyword>